<dbReference type="InterPro" id="IPR015421">
    <property type="entry name" value="PyrdxlP-dep_Trfase_major"/>
</dbReference>
<dbReference type="Gene3D" id="3.40.640.10">
    <property type="entry name" value="Type I PLP-dependent aspartate aminotransferase-like (Major domain)"/>
    <property type="match status" value="2"/>
</dbReference>
<feature type="domain" description="tRNA(Ile)-lysidine/2-thiocytidine synthase N-terminal" evidence="2">
    <location>
        <begin position="852"/>
        <end position="1018"/>
    </location>
</feature>
<dbReference type="Pfam" id="PF00266">
    <property type="entry name" value="Aminotran_5"/>
    <property type="match status" value="3"/>
</dbReference>
<dbReference type="InterPro" id="IPR011063">
    <property type="entry name" value="TilS/TtcA_N"/>
</dbReference>
<sequence length="1102" mass="126436">MLANNQLSEADRAIRAADVTSVNQQKDKMERQEQNKEKLLQYIRDNVIGTHNDYMIKTVYGEKPLVYADYTASGKSLKFIEDYIKDQILPMYANTHTLQSGTGKQTNNAREEARSIIKRVCGGNENDALIFIGSGATSAVNLLVSKLRIREISESARIYKEYISGKKNGDQSNEEQKKTFDEGQDNINFCQQNRWGSYDCIICKTITKSLAQYEQHAKTDLHLRNFEIFKQKQKIYTESPVVFMSIYEHNSNVLAWREAGAHIELIQMTNDGDFDYNHFEQLLQKYKSYNSLKVATISAGSNVTGNLVDTDRVSVMSHQYSTLACFDYAAVVSYVGINMNGPNIDSENYFTPLDRSLHGLAYKDAVFFSPHKLVGGPQSSGILIAKKKVLFSKKPARFGGGIVFFVNELDHEYVSNVEELEEAGTPGVVQDIRAGLAFQLREAVGIKCIKEKEEQIHQQAIERFKLMTNIFLLGNNSKPKVNIYSFLVKTKFGKFLNPNFVVSLLNDLFGIQSRAGCLCAALYGQKILGIDLKLSREFKDALFDGNEVLRVGFTRINLNYFIDQKELQYILDAIEFVSNYGWMFLPHYQFEPENGYWVNRDEREIQVRSWLGQIDYSHGFMHYQQVDQTDKKNVSFIRKDNKEIDLSQFLQDAQNKLVQVVEYYKNLYGRSMIDQKLLIPEPYQRLIWFLFPSEVLTDIISLKYQTPLSFNAIENFILQNSAQMEVSIPFIPKDYNQSQHQFQFSEEYLENLPTNQNSPKIQNTEIDQDQIQRNDCCSLIAEDNQDSCSQQIQIDNENQEEEDNFFSGMEFETETESTSTSKKVQLMDIPREIKSYVGSAIRDFDMIKDGDKVLVALSGGKDSLSMIHILKYFQSVAPIKFEIGAVTVDPMVYEYNPRPLIPYMHEIGVKFFLESDAIVERAQTCMQKNSICAFCSRMKRGMIYNCARREGYNVIAMGQHLDDLAESFVMSSFHNGYLRTMKANYTIDKGDLKVIRPLVYCREALFKEFSQKNKLPIITENCPACFSAPKERHRVKLMLAQQENLFPSLFSSILKAIKPLMKRNMRDLLKGEEQYGDAGNDSDEDEIVPKSANQFVKFNINT</sequence>
<feature type="domain" description="Aminotransferase class V" evidence="1">
    <location>
        <begin position="243"/>
        <end position="345"/>
    </location>
</feature>
<dbReference type="EMBL" id="CCKQ01014051">
    <property type="protein sequence ID" value="CDW85783.1"/>
    <property type="molecule type" value="Genomic_DNA"/>
</dbReference>
<dbReference type="AlphaFoldDB" id="A0A078AYB0"/>
<dbReference type="CDD" id="cd24138">
    <property type="entry name" value="TtcA-like"/>
    <property type="match status" value="1"/>
</dbReference>
<dbReference type="Gene3D" id="3.40.50.620">
    <property type="entry name" value="HUPs"/>
    <property type="match status" value="1"/>
</dbReference>
<organism evidence="3 4">
    <name type="scientific">Stylonychia lemnae</name>
    <name type="common">Ciliate</name>
    <dbReference type="NCBI Taxonomy" id="5949"/>
    <lineage>
        <taxon>Eukaryota</taxon>
        <taxon>Sar</taxon>
        <taxon>Alveolata</taxon>
        <taxon>Ciliophora</taxon>
        <taxon>Intramacronucleata</taxon>
        <taxon>Spirotrichea</taxon>
        <taxon>Stichotrichia</taxon>
        <taxon>Sporadotrichida</taxon>
        <taxon>Oxytrichidae</taxon>
        <taxon>Stylonychinae</taxon>
        <taxon>Stylonychia</taxon>
    </lineage>
</organism>
<dbReference type="OrthoDB" id="198857at2759"/>
<evidence type="ECO:0000259" key="2">
    <source>
        <dbReference type="Pfam" id="PF01171"/>
    </source>
</evidence>
<dbReference type="InterPro" id="IPR015422">
    <property type="entry name" value="PyrdxlP-dep_Trfase_small"/>
</dbReference>
<dbReference type="OMA" id="CATVDPQ"/>
<gene>
    <name evidence="3" type="primary">Contig4589.g4902</name>
    <name evidence="3" type="ORF">STYLEM_14870</name>
</gene>
<dbReference type="PANTHER" id="PTHR43686:SF1">
    <property type="entry name" value="AMINOTRAN_5 DOMAIN-CONTAINING PROTEIN"/>
    <property type="match status" value="1"/>
</dbReference>
<dbReference type="InterPro" id="IPR000192">
    <property type="entry name" value="Aminotrans_V_dom"/>
</dbReference>
<dbReference type="SUPFAM" id="SSF52402">
    <property type="entry name" value="Adenine nucleotide alpha hydrolases-like"/>
    <property type="match status" value="1"/>
</dbReference>
<evidence type="ECO:0000259" key="1">
    <source>
        <dbReference type="Pfam" id="PF00266"/>
    </source>
</evidence>
<proteinExistence type="predicted"/>
<keyword evidence="4" id="KW-1185">Reference proteome</keyword>
<feature type="domain" description="Aminotransferase class V" evidence="1">
    <location>
        <begin position="364"/>
        <end position="524"/>
    </location>
</feature>
<dbReference type="InterPro" id="IPR014729">
    <property type="entry name" value="Rossmann-like_a/b/a_fold"/>
</dbReference>
<dbReference type="InterPro" id="IPR015424">
    <property type="entry name" value="PyrdxlP-dep_Trfase"/>
</dbReference>
<name>A0A078AYB0_STYLE</name>
<dbReference type="Pfam" id="PF01171">
    <property type="entry name" value="ATP_bind_3"/>
    <property type="match status" value="1"/>
</dbReference>
<feature type="domain" description="Aminotransferase class V" evidence="1">
    <location>
        <begin position="66"/>
        <end position="148"/>
    </location>
</feature>
<accession>A0A078AYB0</accession>
<dbReference type="InParanoid" id="A0A078AYB0"/>
<evidence type="ECO:0000313" key="4">
    <source>
        <dbReference type="Proteomes" id="UP000039865"/>
    </source>
</evidence>
<reference evidence="3 4" key="1">
    <citation type="submission" date="2014-06" db="EMBL/GenBank/DDBJ databases">
        <authorList>
            <person name="Swart Estienne"/>
        </authorList>
    </citation>
    <scope>NUCLEOTIDE SEQUENCE [LARGE SCALE GENOMIC DNA]</scope>
    <source>
        <strain evidence="3 4">130c</strain>
    </source>
</reference>
<dbReference type="SUPFAM" id="SSF53383">
    <property type="entry name" value="PLP-dependent transferases"/>
    <property type="match status" value="2"/>
</dbReference>
<dbReference type="PANTHER" id="PTHR43686">
    <property type="entry name" value="SULFURTRANSFERASE-RELATED"/>
    <property type="match status" value="1"/>
</dbReference>
<dbReference type="Gene3D" id="3.90.1150.10">
    <property type="entry name" value="Aspartate Aminotransferase, domain 1"/>
    <property type="match status" value="1"/>
</dbReference>
<evidence type="ECO:0000313" key="3">
    <source>
        <dbReference type="EMBL" id="CDW85783.1"/>
    </source>
</evidence>
<dbReference type="Proteomes" id="UP000039865">
    <property type="component" value="Unassembled WGS sequence"/>
</dbReference>
<protein>
    <submittedName>
        <fullName evidence="3">Cysteine desulfurase</fullName>
    </submittedName>
</protein>